<feature type="repeat" description="TPR" evidence="5">
    <location>
        <begin position="162"/>
        <end position="195"/>
    </location>
</feature>
<dbReference type="Pfam" id="PF23914">
    <property type="entry name" value="TPR_CcmH_CycH"/>
    <property type="match status" value="1"/>
</dbReference>
<feature type="transmembrane region" description="Helical" evidence="6">
    <location>
        <begin position="90"/>
        <end position="108"/>
    </location>
</feature>
<comment type="caution">
    <text evidence="9">The sequence shown here is derived from an EMBL/GenBank/DDBJ whole genome shotgun (WGS) entry which is preliminary data.</text>
</comment>
<gene>
    <name evidence="9" type="primary">ccmI</name>
    <name evidence="9" type="ORF">CWI73_10355</name>
</gene>
<evidence type="ECO:0000313" key="9">
    <source>
        <dbReference type="EMBL" id="RUO62321.1"/>
    </source>
</evidence>
<evidence type="ECO:0000256" key="6">
    <source>
        <dbReference type="SAM" id="Phobius"/>
    </source>
</evidence>
<organism evidence="9 10">
    <name type="scientific">Idiomarina piscisalsi</name>
    <dbReference type="NCBI Taxonomy" id="1096243"/>
    <lineage>
        <taxon>Bacteria</taxon>
        <taxon>Pseudomonadati</taxon>
        <taxon>Pseudomonadota</taxon>
        <taxon>Gammaproteobacteria</taxon>
        <taxon>Alteromonadales</taxon>
        <taxon>Idiomarinaceae</taxon>
        <taxon>Idiomarina</taxon>
    </lineage>
</organism>
<feature type="domain" description="Cytochrome c-type biogenesis protein H Ig-like" evidence="7">
    <location>
        <begin position="291"/>
        <end position="395"/>
    </location>
</feature>
<dbReference type="Proteomes" id="UP000288361">
    <property type="component" value="Unassembled WGS sequence"/>
</dbReference>
<dbReference type="RefSeq" id="WP_126752711.1">
    <property type="nucleotide sequence ID" value="NZ_JBHUMT010000016.1"/>
</dbReference>
<comment type="subcellular location">
    <subcellularLocation>
        <location evidence="1">Cell envelope</location>
    </subcellularLocation>
</comment>
<reference evidence="9 10" key="1">
    <citation type="journal article" date="2011" name="Front. Microbiol.">
        <title>Genomic signatures of strain selection and enhancement in Bacillus atrophaeus var. globigii, a historical biowarfare simulant.</title>
        <authorList>
            <person name="Gibbons H.S."/>
            <person name="Broomall S.M."/>
            <person name="McNew L.A."/>
            <person name="Daligault H."/>
            <person name="Chapman C."/>
            <person name="Bruce D."/>
            <person name="Karavis M."/>
            <person name="Krepps M."/>
            <person name="McGregor P.A."/>
            <person name="Hong C."/>
            <person name="Park K.H."/>
            <person name="Akmal A."/>
            <person name="Feldman A."/>
            <person name="Lin J.S."/>
            <person name="Chang W.E."/>
            <person name="Higgs B.W."/>
            <person name="Demirev P."/>
            <person name="Lindquist J."/>
            <person name="Liem A."/>
            <person name="Fochler E."/>
            <person name="Read T.D."/>
            <person name="Tapia R."/>
            <person name="Johnson S."/>
            <person name="Bishop-Lilly K.A."/>
            <person name="Detter C."/>
            <person name="Han C."/>
            <person name="Sozhamannan S."/>
            <person name="Rosenzweig C.N."/>
            <person name="Skowronski E.W."/>
        </authorList>
    </citation>
    <scope>NUCLEOTIDE SEQUENCE [LARGE SCALE GENOMIC DNA]</scope>
    <source>
        <strain evidence="9 10">TPS4-2</strain>
    </source>
</reference>
<feature type="domain" description="Cytochrome c-type biogenesis protein H TPR" evidence="8">
    <location>
        <begin position="115"/>
        <end position="270"/>
    </location>
</feature>
<evidence type="ECO:0000259" key="8">
    <source>
        <dbReference type="Pfam" id="PF23914"/>
    </source>
</evidence>
<dbReference type="GO" id="GO:0030313">
    <property type="term" value="C:cell envelope"/>
    <property type="evidence" value="ECO:0007669"/>
    <property type="project" value="UniProtKB-SubCell"/>
</dbReference>
<evidence type="ECO:0000256" key="4">
    <source>
        <dbReference type="ARBA" id="ARBA00022803"/>
    </source>
</evidence>
<dbReference type="AlphaFoldDB" id="A0A432YMV6"/>
<sequence length="402" mass="44948">MTSLIIVMLLMLLVAVVFILLATGKQRRILKRQDENKRWYEQRFTELEEERSLHGLSDEEYEYSKQELDKTFVNDSKDIEETIEWRPAPVVLPAVIVVIISVALYWSFGSWQLQEQAADARERLPELGKKLLSEQTQAADPEELNLFALGLRQKLMSDPNDAIAWWIYAGLMVDIGAPEEADEAFQKSLDLEPERLNTLVSYSRFLLMSGSAQNKAKAANLLARALKLNPANIEALSLLGFVAYEQQDWEQAIQAWTLLQQQLSPGSERYVAVQNALADAKQQQANAGVTLTVTVNIDNAVQEFLPEGATLFVYVTGNDAPMPAAVVREPVEGFPVTYTLSNANAMLPDHKLSDLDEWTVRARVSQDENIEAEPGDLEAPTVTIKAKANQTASVTLSTRIQE</sequence>
<keyword evidence="2" id="KW-0677">Repeat</keyword>
<dbReference type="InterPro" id="IPR019734">
    <property type="entry name" value="TPR_rpt"/>
</dbReference>
<keyword evidence="3" id="KW-0201">Cytochrome c-type biogenesis</keyword>
<dbReference type="GO" id="GO:0005886">
    <property type="term" value="C:plasma membrane"/>
    <property type="evidence" value="ECO:0007669"/>
    <property type="project" value="TreeGrafter"/>
</dbReference>
<dbReference type="EMBL" id="PIQA01000012">
    <property type="protein sequence ID" value="RUO62321.1"/>
    <property type="molecule type" value="Genomic_DNA"/>
</dbReference>
<name>A0A432YMV6_9GAMM</name>
<evidence type="ECO:0000313" key="10">
    <source>
        <dbReference type="Proteomes" id="UP000288361"/>
    </source>
</evidence>
<protein>
    <submittedName>
        <fullName evidence="9">C-type cytochrome biogenesis protein CcmI</fullName>
    </submittedName>
</protein>
<dbReference type="InterPro" id="IPR056413">
    <property type="entry name" value="TPR_CcmH_CycH"/>
</dbReference>
<feature type="transmembrane region" description="Helical" evidence="6">
    <location>
        <begin position="6"/>
        <end position="23"/>
    </location>
</feature>
<dbReference type="InterPro" id="IPR056412">
    <property type="entry name" value="Ig_CycH"/>
</dbReference>
<dbReference type="SUPFAM" id="SSF48452">
    <property type="entry name" value="TPR-like"/>
    <property type="match status" value="1"/>
</dbReference>
<dbReference type="PROSITE" id="PS50005">
    <property type="entry name" value="TPR"/>
    <property type="match status" value="1"/>
</dbReference>
<dbReference type="GO" id="GO:0017004">
    <property type="term" value="P:cytochrome complex assembly"/>
    <property type="evidence" value="ECO:0007669"/>
    <property type="project" value="UniProtKB-KW"/>
</dbReference>
<evidence type="ECO:0000259" key="7">
    <source>
        <dbReference type="Pfam" id="PF23892"/>
    </source>
</evidence>
<accession>A0A432YMV6</accession>
<dbReference type="Pfam" id="PF23892">
    <property type="entry name" value="Ig_CycH"/>
    <property type="match status" value="1"/>
</dbReference>
<dbReference type="InterPro" id="IPR017560">
    <property type="entry name" value="Cyt_c_biogenesis_CcmI"/>
</dbReference>
<evidence type="ECO:0000256" key="1">
    <source>
        <dbReference type="ARBA" id="ARBA00004196"/>
    </source>
</evidence>
<keyword evidence="4 5" id="KW-0802">TPR repeat</keyword>
<evidence type="ECO:0000256" key="5">
    <source>
        <dbReference type="PROSITE-ProRule" id="PRU00339"/>
    </source>
</evidence>
<dbReference type="NCBIfam" id="TIGR03142">
    <property type="entry name" value="cytochro_ccmI"/>
    <property type="match status" value="1"/>
</dbReference>
<dbReference type="PANTHER" id="PTHR47870">
    <property type="entry name" value="CYTOCHROME C-TYPE BIOGENESIS PROTEIN CCMH"/>
    <property type="match status" value="1"/>
</dbReference>
<keyword evidence="6" id="KW-0472">Membrane</keyword>
<dbReference type="InterPro" id="IPR051263">
    <property type="entry name" value="C-type_cytochrome_biogenesis"/>
</dbReference>
<dbReference type="InterPro" id="IPR011990">
    <property type="entry name" value="TPR-like_helical_dom_sf"/>
</dbReference>
<keyword evidence="6" id="KW-1133">Transmembrane helix</keyword>
<proteinExistence type="predicted"/>
<dbReference type="Gene3D" id="1.25.40.10">
    <property type="entry name" value="Tetratricopeptide repeat domain"/>
    <property type="match status" value="1"/>
</dbReference>
<keyword evidence="6" id="KW-0812">Transmembrane</keyword>
<dbReference type="PANTHER" id="PTHR47870:SF1">
    <property type="entry name" value="CYTOCHROME C-TYPE BIOGENESIS PROTEIN CCMH"/>
    <property type="match status" value="1"/>
</dbReference>
<evidence type="ECO:0000256" key="2">
    <source>
        <dbReference type="ARBA" id="ARBA00022737"/>
    </source>
</evidence>
<evidence type="ECO:0000256" key="3">
    <source>
        <dbReference type="ARBA" id="ARBA00022748"/>
    </source>
</evidence>